<comment type="caution">
    <text evidence="2">Lacks conserved residue(s) required for the propagation of feature annotation.</text>
</comment>
<organism evidence="5 6">
    <name type="scientific">Romanomermis culicivorax</name>
    <name type="common">Nematode worm</name>
    <dbReference type="NCBI Taxonomy" id="13658"/>
    <lineage>
        <taxon>Eukaryota</taxon>
        <taxon>Metazoa</taxon>
        <taxon>Ecdysozoa</taxon>
        <taxon>Nematoda</taxon>
        <taxon>Enoplea</taxon>
        <taxon>Dorylaimia</taxon>
        <taxon>Mermithida</taxon>
        <taxon>Mermithoidea</taxon>
        <taxon>Mermithidae</taxon>
        <taxon>Romanomermis</taxon>
    </lineage>
</organism>
<keyword evidence="3" id="KW-0472">Membrane</keyword>
<dbReference type="InterPro" id="IPR022684">
    <property type="entry name" value="Calpain_cysteine_protease"/>
</dbReference>
<evidence type="ECO:0000313" key="5">
    <source>
        <dbReference type="Proteomes" id="UP000887565"/>
    </source>
</evidence>
<accession>A0A915L3Q5</accession>
<name>A0A915L3Q5_ROMCU</name>
<reference evidence="6" key="1">
    <citation type="submission" date="2022-11" db="UniProtKB">
        <authorList>
            <consortium name="WormBaseParasite"/>
        </authorList>
    </citation>
    <scope>IDENTIFICATION</scope>
</reference>
<dbReference type="Pfam" id="PF00648">
    <property type="entry name" value="Peptidase_C2"/>
    <property type="match status" value="1"/>
</dbReference>
<feature type="domain" description="Calpain catalytic" evidence="4">
    <location>
        <begin position="16"/>
        <end position="69"/>
    </location>
</feature>
<evidence type="ECO:0000259" key="4">
    <source>
        <dbReference type="PROSITE" id="PS50203"/>
    </source>
</evidence>
<dbReference type="GO" id="GO:0006508">
    <property type="term" value="P:proteolysis"/>
    <property type="evidence" value="ECO:0007669"/>
    <property type="project" value="InterPro"/>
</dbReference>
<dbReference type="WBParaSite" id="nRc.2.0.1.t45730-RA">
    <property type="protein sequence ID" value="nRc.2.0.1.t45730-RA"/>
    <property type="gene ID" value="nRc.2.0.1.g45730"/>
</dbReference>
<dbReference type="Proteomes" id="UP000887565">
    <property type="component" value="Unplaced"/>
</dbReference>
<dbReference type="SUPFAM" id="SSF54001">
    <property type="entry name" value="Cysteine proteinases"/>
    <property type="match status" value="1"/>
</dbReference>
<evidence type="ECO:0000256" key="2">
    <source>
        <dbReference type="PROSITE-ProRule" id="PRU00239"/>
    </source>
</evidence>
<dbReference type="GO" id="GO:0004198">
    <property type="term" value="F:calcium-dependent cysteine-type endopeptidase activity"/>
    <property type="evidence" value="ECO:0007669"/>
    <property type="project" value="InterPro"/>
</dbReference>
<sequence>MEYLKYRQELFDLKTLHEDVNFPAINDSLFYHQIPAIQFEWRRPQEIFTNPKFIVDDTKQFDVFPGRCGIGFFKITLPLGSMNFAPEENFTWNKKACSGRSLFKTFKMFVNIVLLFYILVIFVRLIRHKINI</sequence>
<evidence type="ECO:0000256" key="1">
    <source>
        <dbReference type="ARBA" id="ARBA00007623"/>
    </source>
</evidence>
<evidence type="ECO:0000313" key="6">
    <source>
        <dbReference type="WBParaSite" id="nRc.2.0.1.t45730-RA"/>
    </source>
</evidence>
<dbReference type="PRINTS" id="PR00704">
    <property type="entry name" value="CALPAIN"/>
</dbReference>
<evidence type="ECO:0000256" key="3">
    <source>
        <dbReference type="SAM" id="Phobius"/>
    </source>
</evidence>
<protein>
    <submittedName>
        <fullName evidence="6">Calpain catalytic domain-containing protein</fullName>
    </submittedName>
</protein>
<keyword evidence="3" id="KW-0812">Transmembrane</keyword>
<keyword evidence="3" id="KW-1133">Transmembrane helix</keyword>
<dbReference type="InterPro" id="IPR001300">
    <property type="entry name" value="Peptidase_C2_calpain_cat"/>
</dbReference>
<feature type="transmembrane region" description="Helical" evidence="3">
    <location>
        <begin position="108"/>
        <end position="126"/>
    </location>
</feature>
<comment type="similarity">
    <text evidence="1">Belongs to the peptidase C2 family.</text>
</comment>
<dbReference type="AlphaFoldDB" id="A0A915L3Q5"/>
<proteinExistence type="inferred from homology"/>
<dbReference type="InterPro" id="IPR038765">
    <property type="entry name" value="Papain-like_cys_pep_sf"/>
</dbReference>
<keyword evidence="5" id="KW-1185">Reference proteome</keyword>
<dbReference type="PROSITE" id="PS50203">
    <property type="entry name" value="CALPAIN_CAT"/>
    <property type="match status" value="1"/>
</dbReference>